<evidence type="ECO:0000256" key="3">
    <source>
        <dbReference type="ARBA" id="ARBA00022840"/>
    </source>
</evidence>
<dbReference type="PANTHER" id="PTHR30612:SF11">
    <property type="entry name" value="PROTEIN TRANSLOCASE SUBUNIT SECA2, CHLOROPLASTIC"/>
    <property type="match status" value="1"/>
</dbReference>
<evidence type="ECO:0000259" key="8">
    <source>
        <dbReference type="PROSITE" id="PS51196"/>
    </source>
</evidence>
<dbReference type="Pfam" id="PF21090">
    <property type="entry name" value="P-loop_SecA"/>
    <property type="match status" value="1"/>
</dbReference>
<keyword evidence="6" id="KW-0811">Translocation</keyword>
<dbReference type="Proteomes" id="UP001177003">
    <property type="component" value="Chromosome 4"/>
</dbReference>
<evidence type="ECO:0000256" key="5">
    <source>
        <dbReference type="ARBA" id="ARBA00022967"/>
    </source>
</evidence>
<dbReference type="InterPro" id="IPR029021">
    <property type="entry name" value="Prot-tyrosine_phosphatase-like"/>
</dbReference>
<dbReference type="EMBL" id="OX465080">
    <property type="protein sequence ID" value="CAI9281384.1"/>
    <property type="molecule type" value="Genomic_DNA"/>
</dbReference>
<keyword evidence="1" id="KW-0813">Transport</keyword>
<proteinExistence type="predicted"/>
<accession>A0AA35YWF0</accession>
<dbReference type="SUPFAM" id="SSF52540">
    <property type="entry name" value="P-loop containing nucleoside triphosphate hydrolases"/>
    <property type="match status" value="1"/>
</dbReference>
<keyword evidence="2" id="KW-0547">Nucleotide-binding</keyword>
<dbReference type="SUPFAM" id="SSF52799">
    <property type="entry name" value="(Phosphotyrosine protein) phosphatases II"/>
    <property type="match status" value="1"/>
</dbReference>
<dbReference type="InterPro" id="IPR044722">
    <property type="entry name" value="SecA_SF2_C"/>
</dbReference>
<keyword evidence="4" id="KW-0653">Protein transport</keyword>
<evidence type="ECO:0000256" key="6">
    <source>
        <dbReference type="ARBA" id="ARBA00023010"/>
    </source>
</evidence>
<dbReference type="InterPro" id="IPR000185">
    <property type="entry name" value="SecA"/>
</dbReference>
<keyword evidence="10" id="KW-1185">Reference proteome</keyword>
<protein>
    <recommendedName>
        <fullName evidence="8">SecA family profile domain-containing protein</fullName>
    </recommendedName>
</protein>
<dbReference type="PANTHER" id="PTHR30612">
    <property type="entry name" value="SECA INNER MEMBRANE COMPONENT OF SEC PROTEIN SECRETION SYSTEM"/>
    <property type="match status" value="1"/>
</dbReference>
<dbReference type="GO" id="GO:0006605">
    <property type="term" value="P:protein targeting"/>
    <property type="evidence" value="ECO:0007669"/>
    <property type="project" value="InterPro"/>
</dbReference>
<feature type="domain" description="SecA family profile" evidence="8">
    <location>
        <begin position="1"/>
        <end position="346"/>
    </location>
</feature>
<dbReference type="GO" id="GO:0006886">
    <property type="term" value="P:intracellular protein transport"/>
    <property type="evidence" value="ECO:0007669"/>
    <property type="project" value="InterPro"/>
</dbReference>
<dbReference type="GO" id="GO:0009941">
    <property type="term" value="C:chloroplast envelope"/>
    <property type="evidence" value="ECO:0007669"/>
    <property type="project" value="TreeGrafter"/>
</dbReference>
<reference evidence="9" key="1">
    <citation type="submission" date="2023-04" db="EMBL/GenBank/DDBJ databases">
        <authorList>
            <person name="Vijverberg K."/>
            <person name="Xiong W."/>
            <person name="Schranz E."/>
        </authorList>
    </citation>
    <scope>NUCLEOTIDE SEQUENCE</scope>
</reference>
<name>A0AA35YWF0_LACSI</name>
<dbReference type="InterPro" id="IPR027417">
    <property type="entry name" value="P-loop_NTPase"/>
</dbReference>
<dbReference type="GO" id="GO:0005524">
    <property type="term" value="F:ATP binding"/>
    <property type="evidence" value="ECO:0007669"/>
    <property type="project" value="UniProtKB-KW"/>
</dbReference>
<dbReference type="Gene3D" id="3.90.190.10">
    <property type="entry name" value="Protein tyrosine phosphatase superfamily"/>
    <property type="match status" value="2"/>
</dbReference>
<dbReference type="InterPro" id="IPR014018">
    <property type="entry name" value="SecA_motor_DEAD"/>
</dbReference>
<gene>
    <name evidence="9" type="ORF">LSALG_LOCUS21082</name>
</gene>
<organism evidence="9 10">
    <name type="scientific">Lactuca saligna</name>
    <name type="common">Willowleaf lettuce</name>
    <dbReference type="NCBI Taxonomy" id="75948"/>
    <lineage>
        <taxon>Eukaryota</taxon>
        <taxon>Viridiplantae</taxon>
        <taxon>Streptophyta</taxon>
        <taxon>Embryophyta</taxon>
        <taxon>Tracheophyta</taxon>
        <taxon>Spermatophyta</taxon>
        <taxon>Magnoliopsida</taxon>
        <taxon>eudicotyledons</taxon>
        <taxon>Gunneridae</taxon>
        <taxon>Pentapetalae</taxon>
        <taxon>asterids</taxon>
        <taxon>campanulids</taxon>
        <taxon>Asterales</taxon>
        <taxon>Asteraceae</taxon>
        <taxon>Cichorioideae</taxon>
        <taxon>Cichorieae</taxon>
        <taxon>Lactucinae</taxon>
        <taxon>Lactuca</taxon>
    </lineage>
</organism>
<evidence type="ECO:0000256" key="2">
    <source>
        <dbReference type="ARBA" id="ARBA00022741"/>
    </source>
</evidence>
<evidence type="ECO:0000313" key="10">
    <source>
        <dbReference type="Proteomes" id="UP001177003"/>
    </source>
</evidence>
<evidence type="ECO:0000256" key="7">
    <source>
        <dbReference type="ARBA" id="ARBA00023136"/>
    </source>
</evidence>
<keyword evidence="3" id="KW-0067">ATP-binding</keyword>
<dbReference type="PROSITE" id="PS51196">
    <property type="entry name" value="SECA_MOTOR_DEAD"/>
    <property type="match status" value="1"/>
</dbReference>
<keyword evidence="7" id="KW-0472">Membrane</keyword>
<evidence type="ECO:0000256" key="4">
    <source>
        <dbReference type="ARBA" id="ARBA00022927"/>
    </source>
</evidence>
<dbReference type="AlphaFoldDB" id="A0AA35YWF0"/>
<keyword evidence="5" id="KW-1278">Translocase</keyword>
<evidence type="ECO:0000256" key="1">
    <source>
        <dbReference type="ARBA" id="ARBA00022448"/>
    </source>
</evidence>
<dbReference type="SMART" id="SM01301">
    <property type="entry name" value="PTPlike_phytase"/>
    <property type="match status" value="2"/>
</dbReference>
<evidence type="ECO:0000313" key="9">
    <source>
        <dbReference type="EMBL" id="CAI9281384.1"/>
    </source>
</evidence>
<dbReference type="Gene3D" id="3.40.50.300">
    <property type="entry name" value="P-loop containing nucleotide triphosphate hydrolases"/>
    <property type="match status" value="1"/>
</dbReference>
<sequence>MKNRRERRISVRRPTVPVDRRWSCSSSHHDSQLLFAGTPIPPWFLIHADQSSQSSTIFCPSSILSTRWSNSGSMGASHTDSVKTSLQVYLEIQTRKFLVDYERIPATDEKSPKEHDFDTLVDRISRADLKTEIIFNCQMGHGRITTGMVIATLIYLNRIGASGLGRPVFWHNMREEPVIYINGKPFLLREVERPYKNMLEYTGIYCERVERMEARLKEDILKEPERYGWHHYVLLPRATYFFGPALGPCIAIAYLSVLKDCEIHCFHEGLEVKRLGGLHVIGTSLHESRRIDNQLRGRAGRQGDPGSTRFMVRMIPYICASKHMPCEKGKSILVILFNKATLKLIF</sequence>
<dbReference type="Pfam" id="PF14566">
    <property type="entry name" value="PTPlike_phytase"/>
    <property type="match status" value="2"/>
</dbReference>